<keyword evidence="2" id="KW-1185">Reference proteome</keyword>
<sequence>MRRMLLLQWRGVALTVVMAVESLFYIIVFVAQDTRFGEVAGKANEPDAKTWSACLVLTAGNREACMQYTNKLAISQDLVLGSLLLGSLIGTQNFLLLARPSIFVGWWELFRSPFSHIPIFHRRGSDLPLTSLKPSDHHDHHYPPHSAITTADAHDYASTGTIPLMTAASSPSKKSSLLFTTTGRPRSHNTTHIRGSSSPSSTDLPPITITNPYKLSLPSPSTRADDLADTYGANVRDHGGDAFHAGRPSTPPPPLHVAKAPGAATATATASRGESEGRLTPPAHRASAADADAGPLPGVANRHQLPAWAVAAAAEGSLGAAERGAMRGGLALHPVGVGEVAGGRGEDDGSAFSSSGSEEVVGASDERRVSRGSRGSRGAGGDGGTTLREFLAEGGGGEEGGKR</sequence>
<dbReference type="Proteomes" id="UP001165186">
    <property type="component" value="Unassembled WGS sequence"/>
</dbReference>
<reference evidence="1" key="1">
    <citation type="submission" date="2024-09" db="EMBL/GenBank/DDBJ databases">
        <title>Draft Genome Sequences of Neofusicoccum parvum.</title>
        <authorList>
            <person name="Ashida A."/>
            <person name="Camagna M."/>
            <person name="Tanaka A."/>
            <person name="Takemoto D."/>
        </authorList>
    </citation>
    <scope>NUCLEOTIDE SEQUENCE</scope>
    <source>
        <strain evidence="1">PPO83</strain>
    </source>
</reference>
<evidence type="ECO:0000313" key="2">
    <source>
        <dbReference type="Proteomes" id="UP001165186"/>
    </source>
</evidence>
<organism evidence="1 2">
    <name type="scientific">Neofusicoccum parvum</name>
    <dbReference type="NCBI Taxonomy" id="310453"/>
    <lineage>
        <taxon>Eukaryota</taxon>
        <taxon>Fungi</taxon>
        <taxon>Dikarya</taxon>
        <taxon>Ascomycota</taxon>
        <taxon>Pezizomycotina</taxon>
        <taxon>Dothideomycetes</taxon>
        <taxon>Dothideomycetes incertae sedis</taxon>
        <taxon>Botryosphaeriales</taxon>
        <taxon>Botryosphaeriaceae</taxon>
        <taxon>Neofusicoccum</taxon>
    </lineage>
</organism>
<protein>
    <submittedName>
        <fullName evidence="1">Uncharacterized protein</fullName>
    </submittedName>
</protein>
<name>A0ACB5RSD0_9PEZI</name>
<dbReference type="EMBL" id="BSXG01000007">
    <property type="protein sequence ID" value="GME23430.1"/>
    <property type="molecule type" value="Genomic_DNA"/>
</dbReference>
<proteinExistence type="predicted"/>
<comment type="caution">
    <text evidence="1">The sequence shown here is derived from an EMBL/GenBank/DDBJ whole genome shotgun (WGS) entry which is preliminary data.</text>
</comment>
<evidence type="ECO:0000313" key="1">
    <source>
        <dbReference type="EMBL" id="GME23430.1"/>
    </source>
</evidence>
<accession>A0ACB5RSD0</accession>
<gene>
    <name evidence="1" type="primary">g6224</name>
    <name evidence="1" type="ORF">NpPPO83_00006224</name>
</gene>